<dbReference type="InterPro" id="IPR050879">
    <property type="entry name" value="Acyltransferase_3"/>
</dbReference>
<dbReference type="PANTHER" id="PTHR23028">
    <property type="entry name" value="ACETYLTRANSFERASE"/>
    <property type="match status" value="1"/>
</dbReference>
<feature type="transmembrane region" description="Helical" evidence="2">
    <location>
        <begin position="189"/>
        <end position="207"/>
    </location>
</feature>
<dbReference type="InterPro" id="IPR002656">
    <property type="entry name" value="Acyl_transf_3_dom"/>
</dbReference>
<keyword evidence="2" id="KW-1133">Transmembrane helix</keyword>
<evidence type="ECO:0000256" key="2">
    <source>
        <dbReference type="SAM" id="Phobius"/>
    </source>
</evidence>
<feature type="transmembrane region" description="Helical" evidence="2">
    <location>
        <begin position="101"/>
        <end position="122"/>
    </location>
</feature>
<dbReference type="Proteomes" id="UP000759298">
    <property type="component" value="Unassembled WGS sequence"/>
</dbReference>
<dbReference type="Pfam" id="PF01757">
    <property type="entry name" value="Acyl_transf_3"/>
    <property type="match status" value="1"/>
</dbReference>
<feature type="region of interest" description="Disordered" evidence="1">
    <location>
        <begin position="1"/>
        <end position="25"/>
    </location>
</feature>
<feature type="compositionally biased region" description="Low complexity" evidence="1">
    <location>
        <begin position="1"/>
        <end position="11"/>
    </location>
</feature>
<evidence type="ECO:0000259" key="3">
    <source>
        <dbReference type="Pfam" id="PF01757"/>
    </source>
</evidence>
<reference evidence="4 5" key="1">
    <citation type="submission" date="2021-07" db="EMBL/GenBank/DDBJ databases">
        <title>Alteriqipengyuania abyssalis NZ-12B nov, sp.nov isolated from deep sea sponge in pacific ocean.</title>
        <authorList>
            <person name="Tareen S."/>
            <person name="Wink J."/>
        </authorList>
    </citation>
    <scope>NUCLEOTIDE SEQUENCE [LARGE SCALE GENOMIC DNA]</scope>
    <source>
        <strain evidence="4 5">NZ-12B</strain>
    </source>
</reference>
<feature type="transmembrane region" description="Helical" evidence="2">
    <location>
        <begin position="309"/>
        <end position="328"/>
    </location>
</feature>
<evidence type="ECO:0000313" key="5">
    <source>
        <dbReference type="Proteomes" id="UP000759298"/>
    </source>
</evidence>
<name>A0ABS7PFQ0_9SPHN</name>
<accession>A0ABS7PFQ0</accession>
<feature type="domain" description="Acyltransferase 3" evidence="3">
    <location>
        <begin position="32"/>
        <end position="351"/>
    </location>
</feature>
<dbReference type="EMBL" id="JAHWXP010000002">
    <property type="protein sequence ID" value="MBY8336637.1"/>
    <property type="molecule type" value="Genomic_DNA"/>
</dbReference>
<protein>
    <submittedName>
        <fullName evidence="4">Acyltransferase</fullName>
    </submittedName>
</protein>
<keyword evidence="2" id="KW-0472">Membrane</keyword>
<feature type="transmembrane region" description="Helical" evidence="2">
    <location>
        <begin position="63"/>
        <end position="81"/>
    </location>
</feature>
<proteinExistence type="predicted"/>
<feature type="transmembrane region" description="Helical" evidence="2">
    <location>
        <begin position="213"/>
        <end position="234"/>
    </location>
</feature>
<keyword evidence="4" id="KW-0012">Acyltransferase</keyword>
<dbReference type="GO" id="GO:0016746">
    <property type="term" value="F:acyltransferase activity"/>
    <property type="evidence" value="ECO:0007669"/>
    <property type="project" value="UniProtKB-KW"/>
</dbReference>
<feature type="transmembrane region" description="Helical" evidence="2">
    <location>
        <begin position="278"/>
        <end position="297"/>
    </location>
</feature>
<evidence type="ECO:0000256" key="1">
    <source>
        <dbReference type="SAM" id="MobiDB-lite"/>
    </source>
</evidence>
<sequence length="376" mass="41223">MSLATPATAAAQGVADSGGAPPAARRKLTPNNFDLIRLFAASEVALKHMLLHLELGEKWLDRISILPGVPIFFFVSGLLIFQSYRNSGTVATFSMNRIYRLFPGLILCLIVGIVLAIALGALTMDEIASPGFAIWVFAQSTIGQFYNPEFLRDFGVGVLNGSLWTISVEIQFYIATPIIALLVLRWPIFWVLGLATSIGFNVLLGALPPDASTAKLLMVTCLPWIYMFIGGAWLSTRHDILDRLIALSWWKVLAIFGGTIGLSWLLGLPFRGNDIGPIAFVGVVFVIVKAAYSRPTLSDSLLNRNDLSYGIYIYHMLFVNAAVELGFIGTGWSLIAVILATVGAAAFSWFFVEKKALAMKKKSIRRVDPREPKAHW</sequence>
<dbReference type="PANTHER" id="PTHR23028:SF53">
    <property type="entry name" value="ACYL_TRANSF_3 DOMAIN-CONTAINING PROTEIN"/>
    <property type="match status" value="1"/>
</dbReference>
<feature type="transmembrane region" description="Helical" evidence="2">
    <location>
        <begin position="334"/>
        <end position="352"/>
    </location>
</feature>
<organism evidence="4 5">
    <name type="scientific">Alteriqipengyuania abyssalis</name>
    <dbReference type="NCBI Taxonomy" id="2860200"/>
    <lineage>
        <taxon>Bacteria</taxon>
        <taxon>Pseudomonadati</taxon>
        <taxon>Pseudomonadota</taxon>
        <taxon>Alphaproteobacteria</taxon>
        <taxon>Sphingomonadales</taxon>
        <taxon>Erythrobacteraceae</taxon>
        <taxon>Alteriqipengyuania</taxon>
    </lineage>
</organism>
<feature type="transmembrane region" description="Helical" evidence="2">
    <location>
        <begin position="163"/>
        <end position="184"/>
    </location>
</feature>
<keyword evidence="5" id="KW-1185">Reference proteome</keyword>
<gene>
    <name evidence="4" type="ORF">KYN89_06215</name>
</gene>
<dbReference type="RefSeq" id="WP_222824300.1">
    <property type="nucleotide sequence ID" value="NZ_JAHWXP010000002.1"/>
</dbReference>
<keyword evidence="4" id="KW-0808">Transferase</keyword>
<evidence type="ECO:0000313" key="4">
    <source>
        <dbReference type="EMBL" id="MBY8336637.1"/>
    </source>
</evidence>
<feature type="transmembrane region" description="Helical" evidence="2">
    <location>
        <begin position="246"/>
        <end position="266"/>
    </location>
</feature>
<keyword evidence="2" id="KW-0812">Transmembrane</keyword>
<comment type="caution">
    <text evidence="4">The sequence shown here is derived from an EMBL/GenBank/DDBJ whole genome shotgun (WGS) entry which is preliminary data.</text>
</comment>